<keyword evidence="4" id="KW-0349">Heme</keyword>
<dbReference type="Gene3D" id="1.10.1130.10">
    <property type="entry name" value="Flavocytochrome C3, Chain A"/>
    <property type="match status" value="1"/>
</dbReference>
<dbReference type="GO" id="GO:0042279">
    <property type="term" value="F:nitrite reductase (cytochrome, ammonia-forming) activity"/>
    <property type="evidence" value="ECO:0007669"/>
    <property type="project" value="UniProtKB-EC"/>
</dbReference>
<dbReference type="GO" id="GO:0030288">
    <property type="term" value="C:outer membrane-bounded periplasmic space"/>
    <property type="evidence" value="ECO:0007669"/>
    <property type="project" value="TreeGrafter"/>
</dbReference>
<dbReference type="Gene3D" id="1.20.140.10">
    <property type="entry name" value="Butyryl-CoA Dehydrogenase, subunit A, domain 3"/>
    <property type="match status" value="1"/>
</dbReference>
<keyword evidence="11" id="KW-0812">Transmembrane</keyword>
<dbReference type="GO" id="GO:0020037">
    <property type="term" value="F:heme binding"/>
    <property type="evidence" value="ECO:0007669"/>
    <property type="project" value="TreeGrafter"/>
</dbReference>
<reference evidence="13" key="1">
    <citation type="journal article" date="2020" name="Appl. Environ. Microbiol.">
        <title>Diazotrophic Anaeromyxobacter Isolates from Soils.</title>
        <authorList>
            <person name="Masuda Y."/>
            <person name="Yamanaka H."/>
            <person name="Xu Z.X."/>
            <person name="Shiratori Y."/>
            <person name="Aono T."/>
            <person name="Amachi S."/>
            <person name="Senoo K."/>
            <person name="Itoh H."/>
        </authorList>
    </citation>
    <scope>NUCLEOTIDE SEQUENCE [LARGE SCALE GENOMIC DNA]</scope>
    <source>
        <strain evidence="13">R267</strain>
    </source>
</reference>
<evidence type="ECO:0000256" key="8">
    <source>
        <dbReference type="ARBA" id="ARBA00023002"/>
    </source>
</evidence>
<dbReference type="AlphaFoldDB" id="A0A7I9VIJ6"/>
<dbReference type="PIRSF" id="PIRSF000243">
    <property type="entry name" value="Cyt_c552"/>
    <property type="match status" value="1"/>
</dbReference>
<keyword evidence="11" id="KW-0472">Membrane</keyword>
<comment type="catalytic activity">
    <reaction evidence="10">
        <text>6 Fe(III)-[cytochrome c] + NH4(+) + 2 H2O = 6 Fe(II)-[cytochrome c] + nitrite + 8 H(+)</text>
        <dbReference type="Rhea" id="RHEA:13089"/>
        <dbReference type="Rhea" id="RHEA-COMP:10350"/>
        <dbReference type="Rhea" id="RHEA-COMP:14399"/>
        <dbReference type="ChEBI" id="CHEBI:15377"/>
        <dbReference type="ChEBI" id="CHEBI:15378"/>
        <dbReference type="ChEBI" id="CHEBI:16301"/>
        <dbReference type="ChEBI" id="CHEBI:28938"/>
        <dbReference type="ChEBI" id="CHEBI:29033"/>
        <dbReference type="ChEBI" id="CHEBI:29034"/>
        <dbReference type="EC" id="1.7.2.2"/>
    </reaction>
</comment>
<evidence type="ECO:0000313" key="12">
    <source>
        <dbReference type="EMBL" id="GEJ56079.1"/>
    </source>
</evidence>
<dbReference type="PANTHER" id="PTHR30633">
    <property type="entry name" value="CYTOCHROME C-552 RESPIRATORY NITRITE REDUCTASE"/>
    <property type="match status" value="1"/>
</dbReference>
<evidence type="ECO:0000313" key="13">
    <source>
        <dbReference type="Proteomes" id="UP000503640"/>
    </source>
</evidence>
<proteinExistence type="inferred from homology"/>
<evidence type="ECO:0000256" key="6">
    <source>
        <dbReference type="ARBA" id="ARBA00022729"/>
    </source>
</evidence>
<comment type="caution">
    <text evidence="12">The sequence shown here is derived from an EMBL/GenBank/DDBJ whole genome shotgun (WGS) entry which is preliminary data.</text>
</comment>
<dbReference type="PANTHER" id="PTHR30633:SF0">
    <property type="entry name" value="CYTOCHROME C-552"/>
    <property type="match status" value="1"/>
</dbReference>
<dbReference type="RefSeq" id="WP_176063233.1">
    <property type="nucleotide sequence ID" value="NZ_BJTG01000002.1"/>
</dbReference>
<accession>A0A7I9VIJ6</accession>
<dbReference type="Pfam" id="PF02335">
    <property type="entry name" value="Cytochrom_C552"/>
    <property type="match status" value="1"/>
</dbReference>
<keyword evidence="7" id="KW-0106">Calcium</keyword>
<evidence type="ECO:0000256" key="5">
    <source>
        <dbReference type="ARBA" id="ARBA00022723"/>
    </source>
</evidence>
<sequence length="562" mass="62268">MTAEATPRRNRGLLIALVAGVFALVAIAAAALLVNISERKSEARHAFVKVVDVGENDTDPAKWGKNWPREFDDYKRTAERTATKYGGGAGTAEGEMPPEKADRDPWLKRVFAGYLFAVDYRDRRGHAYMLNDQEVTKRNVPAEGKQSGNCLHCHASITPLYKKLGKEAAPQASEADQLQAGLVKVGEMGYWDAYKQLGELAGQGGKPHPVSCVDCHDPQSMELRVTRPGFIAGIQKLAASKADVPHLPSIERWRKTDRKKAYDPNLDATRQEKRAYVCGQCHVEYFCGKGQTIFFPWAEGLKVEQMEHLYDNTMVKGQRFKDWTHAETGFEVLKAQHPEFEVWSQGIHARSGVTCADCHMPYKREGAQKFSDHWVRSPLLQPNRACASCHPYNDDELKARVIAIQDRHFALLTRAGEANVAMIDAIVAVRKPYDDRAREAAAAKAKETLAKQEAFQKAPKEEQDKKLAAEVKANLLTAWRATVEKTPALKELEELQRAAQWRLDYVAAENSMGFHAPQELGRVLGESIDLARQAQVKATLLGATTSATASAAPAAATPTAKR</sequence>
<keyword evidence="11" id="KW-1133">Transmembrane helix</keyword>
<keyword evidence="9" id="KW-0408">Iron</keyword>
<dbReference type="EMBL" id="BJTG01000002">
    <property type="protein sequence ID" value="GEJ56079.1"/>
    <property type="molecule type" value="Genomic_DNA"/>
</dbReference>
<protein>
    <recommendedName>
        <fullName evidence="3">nitrite reductase (cytochrome; ammonia-forming)</fullName>
        <ecNumber evidence="3">1.7.2.2</ecNumber>
    </recommendedName>
</protein>
<dbReference type="InterPro" id="IPR003321">
    <property type="entry name" value="Cyt_c552"/>
</dbReference>
<evidence type="ECO:0000256" key="4">
    <source>
        <dbReference type="ARBA" id="ARBA00022617"/>
    </source>
</evidence>
<evidence type="ECO:0000256" key="10">
    <source>
        <dbReference type="ARBA" id="ARBA00049131"/>
    </source>
</evidence>
<name>A0A7I9VIJ6_9BACT</name>
<keyword evidence="8" id="KW-0560">Oxidoreductase</keyword>
<comment type="similarity">
    <text evidence="2">Belongs to the cytochrome c-552 family.</text>
</comment>
<dbReference type="EC" id="1.7.2.2" evidence="3"/>
<evidence type="ECO:0000256" key="2">
    <source>
        <dbReference type="ARBA" id="ARBA00009288"/>
    </source>
</evidence>
<evidence type="ECO:0000256" key="3">
    <source>
        <dbReference type="ARBA" id="ARBA00011887"/>
    </source>
</evidence>
<keyword evidence="6" id="KW-0732">Signal</keyword>
<dbReference type="SUPFAM" id="SSF48695">
    <property type="entry name" value="Multiheme cytochromes"/>
    <property type="match status" value="1"/>
</dbReference>
<keyword evidence="13" id="KW-1185">Reference proteome</keyword>
<dbReference type="Proteomes" id="UP000503640">
    <property type="component" value="Unassembled WGS sequence"/>
</dbReference>
<dbReference type="GO" id="GO:0046872">
    <property type="term" value="F:metal ion binding"/>
    <property type="evidence" value="ECO:0007669"/>
    <property type="project" value="UniProtKB-KW"/>
</dbReference>
<keyword evidence="5" id="KW-0479">Metal-binding</keyword>
<gene>
    <name evidence="12" type="primary">nrfA</name>
    <name evidence="12" type="ORF">AMYX_08200</name>
</gene>
<evidence type="ECO:0000256" key="9">
    <source>
        <dbReference type="ARBA" id="ARBA00023004"/>
    </source>
</evidence>
<dbReference type="CDD" id="cd00548">
    <property type="entry name" value="NrfA-like"/>
    <property type="match status" value="1"/>
</dbReference>
<evidence type="ECO:0000256" key="11">
    <source>
        <dbReference type="SAM" id="Phobius"/>
    </source>
</evidence>
<organism evidence="12 13">
    <name type="scientific">Anaeromyxobacter diazotrophicus</name>
    <dbReference type="NCBI Taxonomy" id="2590199"/>
    <lineage>
        <taxon>Bacteria</taxon>
        <taxon>Pseudomonadati</taxon>
        <taxon>Myxococcota</taxon>
        <taxon>Myxococcia</taxon>
        <taxon>Myxococcales</taxon>
        <taxon>Cystobacterineae</taxon>
        <taxon>Anaeromyxobacteraceae</taxon>
        <taxon>Anaeromyxobacter</taxon>
    </lineage>
</organism>
<evidence type="ECO:0000256" key="7">
    <source>
        <dbReference type="ARBA" id="ARBA00022837"/>
    </source>
</evidence>
<dbReference type="GO" id="GO:0019645">
    <property type="term" value="P:anaerobic electron transport chain"/>
    <property type="evidence" value="ECO:0007669"/>
    <property type="project" value="TreeGrafter"/>
</dbReference>
<evidence type="ECO:0000256" key="1">
    <source>
        <dbReference type="ARBA" id="ARBA00004196"/>
    </source>
</evidence>
<comment type="subcellular location">
    <subcellularLocation>
        <location evidence="1">Cell envelope</location>
    </subcellularLocation>
</comment>
<feature type="transmembrane region" description="Helical" evidence="11">
    <location>
        <begin position="12"/>
        <end position="34"/>
    </location>
</feature>
<dbReference type="InterPro" id="IPR036280">
    <property type="entry name" value="Multihaem_cyt_sf"/>
</dbReference>